<evidence type="ECO:0000313" key="1">
    <source>
        <dbReference type="EMBL" id="SOV17253.1"/>
    </source>
</evidence>
<keyword evidence="2" id="KW-1185">Reference proteome</keyword>
<name>A0ABY1URS1_9APIC</name>
<protein>
    <submittedName>
        <fullName evidence="1">Uncharacterized protein</fullName>
    </submittedName>
</protein>
<proteinExistence type="predicted"/>
<dbReference type="Proteomes" id="UP000831156">
    <property type="component" value="Chromosome 13"/>
</dbReference>
<gene>
    <name evidence="1" type="ORF">PGABG01_1308200</name>
</gene>
<organism evidence="1 2">
    <name type="scientific">Plasmodium gaboni</name>
    <dbReference type="NCBI Taxonomy" id="647221"/>
    <lineage>
        <taxon>Eukaryota</taxon>
        <taxon>Sar</taxon>
        <taxon>Alveolata</taxon>
        <taxon>Apicomplexa</taxon>
        <taxon>Aconoidasida</taxon>
        <taxon>Haemosporida</taxon>
        <taxon>Plasmodiidae</taxon>
        <taxon>Plasmodium</taxon>
        <taxon>Plasmodium (Laverania)</taxon>
    </lineage>
</organism>
<reference evidence="1" key="1">
    <citation type="submission" date="2016-09" db="EMBL/GenBank/DDBJ databases">
        <authorList>
            <consortium name="Pathogen Informatics"/>
            <person name="Sun Q."/>
            <person name="Inoue M."/>
        </authorList>
    </citation>
    <scope>NUCLEOTIDE SEQUENCE</scope>
</reference>
<evidence type="ECO:0000313" key="2">
    <source>
        <dbReference type="Proteomes" id="UP000831156"/>
    </source>
</evidence>
<dbReference type="EMBL" id="LT969436">
    <property type="protein sequence ID" value="SOV17253.1"/>
    <property type="molecule type" value="Genomic_DNA"/>
</dbReference>
<sequence length="1008" mass="122078">MNEDINCYIKELNFVGLENYLFENIKDINKICSCICSHNVTVIIKILEICGKKIKNENVLDQLHNEITSEEHFDIISLHIRNYVHLLYKIIYHFDKIENIENNKKLCEHFVTFSIYLIIYFEQNEFIEQLVLRLIHNFEEKRKNGYNKYIIFQLEKNFYDLYCFIHLPHFIFINSFLLYSFASISHNTNHITKNNFDDIITNLKKLNFIFQKIQTNVYNENTKIHLNDHVNILSQKINKENNNYHLKYLNKTKIICDTISNDNIKIIYNHKDIFSLSYKYINLCFDTNIYSLDEKDYEQNYNVNNINVNNFLLLLKILSPSFFIWTAIHTKFICDEKNNYNKNDMINQISNKTQMIKQNYTYKHMYIINNRDNINYLKDTSDCFFFFFWYLLSLNQTSIKLNDSINTLMVNIINNFFHFFIQRSHHLVHSQKDTQNLLYYPFINKNFETYLCKENQKETINNLQNKEKQNFIDTSTYYNTFCELTSELLFRNKNKILLNLKNLIIWAYISPDDTEEMNFFNMANIFIFNNNTCDILKRHENVYQYIHQYIYQYIYQYTHKFFSNDKDIFLFYNYTLFKKTYECKTLSFKYMDNFSNYISSFILNIIFNLTKYYLSSSFFCGQLNINNSNLKKKNSEQAIILAKKNKNQEIQEQKMKQNKIYSNNDINHNNTIDNNLLPNAEYKNIETNHLSNLLQKENTLNELSNNILNSYFHFKNYTYDERIEYLFNELLFISFKFINYPLKHVQQCCIDTIMEIITKMNIYNHIEYINKKSDTFITFLYDESFNKNHIIKCYMHIKCKLTNHININLLKSIEHLIQICNLKLSNKTLCSIISKHILISFNYHPSLLPIILYKYIKIIIYLMETNNINIILDSLKCLHILYIINPQQIKTFNHDIIYRLHLLFNIFNQNDKNVENHISFNSIKQYEYSKDNNCVSSNNITSYLKKFYFNNIQIEKRRQEMLLHIKLILYSIYVITPPDEYLSSLKIFEYYPKEYEIYSKNFEIFSRF</sequence>
<accession>A0ABY1URS1</accession>